<evidence type="ECO:0000259" key="7">
    <source>
        <dbReference type="PROSITE" id="PS51918"/>
    </source>
</evidence>
<protein>
    <submittedName>
        <fullName evidence="8">Radical SAM protein</fullName>
    </submittedName>
</protein>
<evidence type="ECO:0000313" key="8">
    <source>
        <dbReference type="EMBL" id="MEZ7196280.1"/>
    </source>
</evidence>
<sequence length="465" mass="52201">MKVLLLTPPAPRLRNPATAEEDLLPPRTWVPLGIAYLTSALRGHGVETAFADLHDHSWPRAAALLRRERPDVVGISCFTLGRANALRLATEARRVLPDAHIVMGGPHATFFPEHMLANPAVDVVALGEGEETIVELAARFEEGGGLEDIPGLALRSADGVFRTPPRERSTDLDHLAFPAYDAFDLARYRSPEIPEQYRSLIGTHLLSSRGCPFHCGFCSVNRFFEGRWAKRSPRNVADEIERLIEDLHVRHLYFSDDLFTLDRQRILALCREIIVRKLHFVWMAETRVDLVDEELLGWMYKAGCYRIYYGVESGSPRVLKAAGKGFSVEQVRRAFVMTHEAGIEPCCFLMVGNPGENPETIGETVALIHAIRPATMPILGINTLLPASDQYDRAKAAGLISDDYWLGTAPPPPYTLEHDVDDLIYLQMLLTRGIAPELFEQMRAMGFDEKYFLMRRMAKGLMDRV</sequence>
<name>A0ABV4K003_9BACT</name>
<accession>A0ABV4K003</accession>
<dbReference type="InterPro" id="IPR058240">
    <property type="entry name" value="rSAM_sf"/>
</dbReference>
<evidence type="ECO:0000259" key="6">
    <source>
        <dbReference type="PROSITE" id="PS51332"/>
    </source>
</evidence>
<dbReference type="RefSeq" id="WP_371385818.1">
    <property type="nucleotide sequence ID" value="NZ_JBGLYH010000011.1"/>
</dbReference>
<dbReference type="SUPFAM" id="SSF52242">
    <property type="entry name" value="Cobalamin (vitamin B12)-binding domain"/>
    <property type="match status" value="1"/>
</dbReference>
<dbReference type="PROSITE" id="PS51332">
    <property type="entry name" value="B12_BINDING"/>
    <property type="match status" value="1"/>
</dbReference>
<evidence type="ECO:0000256" key="2">
    <source>
        <dbReference type="ARBA" id="ARBA00022691"/>
    </source>
</evidence>
<reference evidence="8 9" key="1">
    <citation type="submission" date="2024-08" db="EMBL/GenBank/DDBJ databases">
        <title>Sulfate-reducing bacteria isolated from formation water of the oil field in Kazakhstan and description of Pseudodesulfovibrio sp.</title>
        <authorList>
            <person name="Bidzhieva S.K."/>
            <person name="Tourova T.P."/>
            <person name="Grouzdev D.S."/>
            <person name="Beletsky A.V."/>
            <person name="Sokolova D.S."/>
            <person name="Samigullina S.R."/>
            <person name="Poltaraus A.B."/>
            <person name="Avtukh A.N."/>
            <person name="Tereshina V.M."/>
            <person name="Zhaparov N.S."/>
            <person name="Mardanov A.V."/>
            <person name="Nazina T.N."/>
        </authorList>
    </citation>
    <scope>NUCLEOTIDE SEQUENCE [LARGE SCALE GENOMIC DNA]</scope>
    <source>
        <strain evidence="8 9">9FUS</strain>
    </source>
</reference>
<dbReference type="InterPro" id="IPR036724">
    <property type="entry name" value="Cobalamin-bd_sf"/>
</dbReference>
<evidence type="ECO:0000313" key="9">
    <source>
        <dbReference type="Proteomes" id="UP001568698"/>
    </source>
</evidence>
<keyword evidence="2" id="KW-0949">S-adenosyl-L-methionine</keyword>
<dbReference type="Gene3D" id="3.80.30.20">
    <property type="entry name" value="tm_1862 like domain"/>
    <property type="match status" value="1"/>
</dbReference>
<dbReference type="InterPro" id="IPR034466">
    <property type="entry name" value="Methyltransferase_Class_B"/>
</dbReference>
<evidence type="ECO:0000256" key="3">
    <source>
        <dbReference type="ARBA" id="ARBA00022723"/>
    </source>
</evidence>
<dbReference type="InterPro" id="IPR007197">
    <property type="entry name" value="rSAM"/>
</dbReference>
<evidence type="ECO:0000256" key="5">
    <source>
        <dbReference type="ARBA" id="ARBA00023014"/>
    </source>
</evidence>
<keyword evidence="9" id="KW-1185">Reference proteome</keyword>
<dbReference type="Proteomes" id="UP001568698">
    <property type="component" value="Unassembled WGS sequence"/>
</dbReference>
<dbReference type="PANTHER" id="PTHR43409:SF16">
    <property type="entry name" value="SLR0320 PROTEIN"/>
    <property type="match status" value="1"/>
</dbReference>
<dbReference type="Gene3D" id="3.40.50.280">
    <property type="entry name" value="Cobalamin-binding domain"/>
    <property type="match status" value="1"/>
</dbReference>
<dbReference type="SFLD" id="SFLDS00029">
    <property type="entry name" value="Radical_SAM"/>
    <property type="match status" value="1"/>
</dbReference>
<dbReference type="InterPro" id="IPR006158">
    <property type="entry name" value="Cobalamin-bd"/>
</dbReference>
<proteinExistence type="predicted"/>
<feature type="domain" description="B12-binding" evidence="6">
    <location>
        <begin position="11"/>
        <end position="147"/>
    </location>
</feature>
<dbReference type="Pfam" id="PF04055">
    <property type="entry name" value="Radical_SAM"/>
    <property type="match status" value="1"/>
</dbReference>
<comment type="caution">
    <text evidence="8">The sequence shown here is derived from an EMBL/GenBank/DDBJ whole genome shotgun (WGS) entry which is preliminary data.</text>
</comment>
<dbReference type="PANTHER" id="PTHR43409">
    <property type="entry name" value="ANAEROBIC MAGNESIUM-PROTOPORPHYRIN IX MONOMETHYL ESTER CYCLASE-RELATED"/>
    <property type="match status" value="1"/>
</dbReference>
<dbReference type="EMBL" id="JBGLYH010000011">
    <property type="protein sequence ID" value="MEZ7196280.1"/>
    <property type="molecule type" value="Genomic_DNA"/>
</dbReference>
<keyword evidence="5" id="KW-0411">Iron-sulfur</keyword>
<comment type="cofactor">
    <cofactor evidence="1">
        <name>[4Fe-4S] cluster</name>
        <dbReference type="ChEBI" id="CHEBI:49883"/>
    </cofactor>
</comment>
<dbReference type="SUPFAM" id="SSF102114">
    <property type="entry name" value="Radical SAM enzymes"/>
    <property type="match status" value="1"/>
</dbReference>
<feature type="domain" description="Radical SAM core" evidence="7">
    <location>
        <begin position="197"/>
        <end position="435"/>
    </location>
</feature>
<dbReference type="Pfam" id="PF02310">
    <property type="entry name" value="B12-binding"/>
    <property type="match status" value="1"/>
</dbReference>
<keyword evidence="4" id="KW-0408">Iron</keyword>
<dbReference type="SMART" id="SM00729">
    <property type="entry name" value="Elp3"/>
    <property type="match status" value="1"/>
</dbReference>
<gene>
    <name evidence="8" type="ORF">AB6M95_05925</name>
</gene>
<evidence type="ECO:0000256" key="4">
    <source>
        <dbReference type="ARBA" id="ARBA00023004"/>
    </source>
</evidence>
<dbReference type="CDD" id="cd02068">
    <property type="entry name" value="radical_SAM_B12_BD"/>
    <property type="match status" value="1"/>
</dbReference>
<dbReference type="PROSITE" id="PS51918">
    <property type="entry name" value="RADICAL_SAM"/>
    <property type="match status" value="1"/>
</dbReference>
<dbReference type="InterPro" id="IPR051198">
    <property type="entry name" value="BchE-like"/>
</dbReference>
<dbReference type="SFLD" id="SFLDG01082">
    <property type="entry name" value="B12-binding_domain_containing"/>
    <property type="match status" value="1"/>
</dbReference>
<dbReference type="InterPro" id="IPR006638">
    <property type="entry name" value="Elp3/MiaA/NifB-like_rSAM"/>
</dbReference>
<dbReference type="CDD" id="cd01335">
    <property type="entry name" value="Radical_SAM"/>
    <property type="match status" value="1"/>
</dbReference>
<dbReference type="InterPro" id="IPR023404">
    <property type="entry name" value="rSAM_horseshoe"/>
</dbReference>
<keyword evidence="3" id="KW-0479">Metal-binding</keyword>
<dbReference type="SFLD" id="SFLDG01123">
    <property type="entry name" value="methyltransferase_(Class_B)"/>
    <property type="match status" value="1"/>
</dbReference>
<evidence type="ECO:0000256" key="1">
    <source>
        <dbReference type="ARBA" id="ARBA00001966"/>
    </source>
</evidence>
<organism evidence="8 9">
    <name type="scientific">Pseudodesulfovibrio karagichevae</name>
    <dbReference type="NCBI Taxonomy" id="3239305"/>
    <lineage>
        <taxon>Bacteria</taxon>
        <taxon>Pseudomonadati</taxon>
        <taxon>Thermodesulfobacteriota</taxon>
        <taxon>Desulfovibrionia</taxon>
        <taxon>Desulfovibrionales</taxon>
        <taxon>Desulfovibrionaceae</taxon>
    </lineage>
</organism>